<name>A0A4S4M0T4_9AGAM</name>
<dbReference type="InterPro" id="IPR035503">
    <property type="entry name" value="IOC4-like_PWWP"/>
</dbReference>
<reference evidence="3 4" key="1">
    <citation type="submission" date="2019-02" db="EMBL/GenBank/DDBJ databases">
        <title>Genome sequencing of the rare red list fungi Bondarzewia mesenterica.</title>
        <authorList>
            <person name="Buettner E."/>
            <person name="Kellner H."/>
        </authorList>
    </citation>
    <scope>NUCLEOTIDE SEQUENCE [LARGE SCALE GENOMIC DNA]</scope>
    <source>
        <strain evidence="3 4">DSM 108281</strain>
    </source>
</reference>
<evidence type="ECO:0000313" key="4">
    <source>
        <dbReference type="Proteomes" id="UP000310158"/>
    </source>
</evidence>
<comment type="caution">
    <text evidence="3">The sequence shown here is derived from an EMBL/GenBank/DDBJ whole genome shotgun (WGS) entry which is preliminary data.</text>
</comment>
<evidence type="ECO:0000313" key="3">
    <source>
        <dbReference type="EMBL" id="THH18646.1"/>
    </source>
</evidence>
<keyword evidence="4" id="KW-1185">Reference proteome</keyword>
<dbReference type="PROSITE" id="PS50812">
    <property type="entry name" value="PWWP"/>
    <property type="match status" value="1"/>
</dbReference>
<dbReference type="EMBL" id="SGPL01000069">
    <property type="protein sequence ID" value="THH18646.1"/>
    <property type="molecule type" value="Genomic_DNA"/>
</dbReference>
<feature type="region of interest" description="Disordered" evidence="1">
    <location>
        <begin position="112"/>
        <end position="252"/>
    </location>
</feature>
<feature type="compositionally biased region" description="Basic and acidic residues" evidence="1">
    <location>
        <begin position="359"/>
        <end position="371"/>
    </location>
</feature>
<dbReference type="Gene3D" id="2.30.30.140">
    <property type="match status" value="1"/>
</dbReference>
<evidence type="ECO:0000256" key="1">
    <source>
        <dbReference type="SAM" id="MobiDB-lite"/>
    </source>
</evidence>
<protein>
    <recommendedName>
        <fullName evidence="2">PWWP domain-containing protein</fullName>
    </recommendedName>
</protein>
<evidence type="ECO:0000259" key="2">
    <source>
        <dbReference type="PROSITE" id="PS50812"/>
    </source>
</evidence>
<dbReference type="CDD" id="cd05840">
    <property type="entry name" value="PWWP_ScIOC4-like"/>
    <property type="match status" value="1"/>
</dbReference>
<dbReference type="SUPFAM" id="SSF63748">
    <property type="entry name" value="Tudor/PWWP/MBT"/>
    <property type="match status" value="1"/>
</dbReference>
<feature type="region of interest" description="Disordered" evidence="1">
    <location>
        <begin position="346"/>
        <end position="432"/>
    </location>
</feature>
<dbReference type="SMART" id="SM00293">
    <property type="entry name" value="PWWP"/>
    <property type="match status" value="1"/>
</dbReference>
<proteinExistence type="predicted"/>
<feature type="compositionally biased region" description="Acidic residues" evidence="1">
    <location>
        <begin position="121"/>
        <end position="133"/>
    </location>
</feature>
<sequence length="432" mass="48010">MSKKTKTIKETKYDFRDVVLAKVRGYPPWPGMVVNPDNVSPEVAKERPTSKKSNFYCVRFFPKGDYAWLVSKDISRLQQHEIEAYINEPYKRSGELLAGYRIALDPVSWEEKLENERAEAAEEEANAEVDQLENESSAADADADADEDDKPVKLKKRKRESDSAPGKSRAKPKSKRGSAEPAGKKKTAAGGKGRKNGTKSKTLVESEDEGGAQAEGEEDEDAGPSKQTSPPPAKKVKKDKEDDPMAADPEAVKVREWRHRLQKTFLTEGKDPKPEDMPGCDELFTTIEQYENMNIQYLSFSKIGKVMRHIFMQPPEKIPRDDEYHFRKRANVLVEKWQGMVHANKESAEIGGAKTNGTAKKDSPVKEEHQPAEPNGTMDTTQKKEDVVMEGTERKEAASTPVHEGEANGTVDTTAPADGDTSVLADVTMSEA</sequence>
<feature type="compositionally biased region" description="Basic residues" evidence="1">
    <location>
        <begin position="184"/>
        <end position="198"/>
    </location>
</feature>
<gene>
    <name evidence="3" type="ORF">EW146_g2362</name>
</gene>
<dbReference type="OrthoDB" id="62853at2759"/>
<dbReference type="Proteomes" id="UP000310158">
    <property type="component" value="Unassembled WGS sequence"/>
</dbReference>
<organism evidence="3 4">
    <name type="scientific">Bondarzewia mesenterica</name>
    <dbReference type="NCBI Taxonomy" id="1095465"/>
    <lineage>
        <taxon>Eukaryota</taxon>
        <taxon>Fungi</taxon>
        <taxon>Dikarya</taxon>
        <taxon>Basidiomycota</taxon>
        <taxon>Agaricomycotina</taxon>
        <taxon>Agaricomycetes</taxon>
        <taxon>Russulales</taxon>
        <taxon>Bondarzewiaceae</taxon>
        <taxon>Bondarzewia</taxon>
    </lineage>
</organism>
<feature type="domain" description="PWWP" evidence="2">
    <location>
        <begin position="15"/>
        <end position="69"/>
    </location>
</feature>
<feature type="compositionally biased region" description="Basic and acidic residues" evidence="1">
    <location>
        <begin position="381"/>
        <end position="397"/>
    </location>
</feature>
<dbReference type="AlphaFoldDB" id="A0A4S4M0T4"/>
<feature type="compositionally biased region" description="Acidic residues" evidence="1">
    <location>
        <begin position="205"/>
        <end position="222"/>
    </location>
</feature>
<dbReference type="InterPro" id="IPR000313">
    <property type="entry name" value="PWWP_dom"/>
</dbReference>
<dbReference type="Pfam" id="PF00855">
    <property type="entry name" value="PWWP"/>
    <property type="match status" value="1"/>
</dbReference>
<accession>A0A4S4M0T4</accession>